<reference evidence="2 3" key="1">
    <citation type="submission" date="2019-03" db="EMBL/GenBank/DDBJ databases">
        <title>First draft genome of Liparis tanakae, snailfish: a comprehensive survey of snailfish specific genes.</title>
        <authorList>
            <person name="Kim W."/>
            <person name="Song I."/>
            <person name="Jeong J.-H."/>
            <person name="Kim D."/>
            <person name="Kim S."/>
            <person name="Ryu S."/>
            <person name="Song J.Y."/>
            <person name="Lee S.K."/>
        </authorList>
    </citation>
    <scope>NUCLEOTIDE SEQUENCE [LARGE SCALE GENOMIC DNA]</scope>
    <source>
        <tissue evidence="2">Muscle</tissue>
    </source>
</reference>
<protein>
    <submittedName>
        <fullName evidence="2">Uncharacterized protein</fullName>
    </submittedName>
</protein>
<comment type="caution">
    <text evidence="2">The sequence shown here is derived from an EMBL/GenBank/DDBJ whole genome shotgun (WGS) entry which is preliminary data.</text>
</comment>
<proteinExistence type="predicted"/>
<evidence type="ECO:0000313" key="3">
    <source>
        <dbReference type="Proteomes" id="UP000314294"/>
    </source>
</evidence>
<keyword evidence="3" id="KW-1185">Reference proteome</keyword>
<dbReference type="Proteomes" id="UP000314294">
    <property type="component" value="Unassembled WGS sequence"/>
</dbReference>
<sequence>MPMPTNQPVPVPRSPQQQLKERRAPVNTKQRGLAATRVGKFIEKASRAALRLPDLGAGGLGAGAPCLAARRRCDDEEEEERSIVSVEESE</sequence>
<dbReference type="AlphaFoldDB" id="A0A4Z2H9A7"/>
<organism evidence="2 3">
    <name type="scientific">Liparis tanakae</name>
    <name type="common">Tanaka's snailfish</name>
    <dbReference type="NCBI Taxonomy" id="230148"/>
    <lineage>
        <taxon>Eukaryota</taxon>
        <taxon>Metazoa</taxon>
        <taxon>Chordata</taxon>
        <taxon>Craniata</taxon>
        <taxon>Vertebrata</taxon>
        <taxon>Euteleostomi</taxon>
        <taxon>Actinopterygii</taxon>
        <taxon>Neopterygii</taxon>
        <taxon>Teleostei</taxon>
        <taxon>Neoteleostei</taxon>
        <taxon>Acanthomorphata</taxon>
        <taxon>Eupercaria</taxon>
        <taxon>Perciformes</taxon>
        <taxon>Cottioidei</taxon>
        <taxon>Cottales</taxon>
        <taxon>Liparidae</taxon>
        <taxon>Liparis</taxon>
    </lineage>
</organism>
<evidence type="ECO:0000256" key="1">
    <source>
        <dbReference type="SAM" id="MobiDB-lite"/>
    </source>
</evidence>
<evidence type="ECO:0000313" key="2">
    <source>
        <dbReference type="EMBL" id="TNN62477.1"/>
    </source>
</evidence>
<gene>
    <name evidence="2" type="ORF">EYF80_027280</name>
</gene>
<accession>A0A4Z2H9A7</accession>
<dbReference type="EMBL" id="SRLO01000292">
    <property type="protein sequence ID" value="TNN62477.1"/>
    <property type="molecule type" value="Genomic_DNA"/>
</dbReference>
<name>A0A4Z2H9A7_9TELE</name>
<feature type="compositionally biased region" description="Pro residues" evidence="1">
    <location>
        <begin position="1"/>
        <end position="13"/>
    </location>
</feature>
<feature type="region of interest" description="Disordered" evidence="1">
    <location>
        <begin position="1"/>
        <end position="32"/>
    </location>
</feature>